<dbReference type="AlphaFoldDB" id="A0A1B6CZJ8"/>
<dbReference type="EMBL" id="GEDC01000878">
    <property type="protein sequence ID" value="JAS36420.1"/>
    <property type="molecule type" value="Transcribed_RNA"/>
</dbReference>
<dbReference type="EMBL" id="GEDC01018421">
    <property type="protein sequence ID" value="JAS18877.1"/>
    <property type="molecule type" value="Transcribed_RNA"/>
</dbReference>
<evidence type="ECO:0000313" key="6">
    <source>
        <dbReference type="EMBL" id="JAS36420.1"/>
    </source>
</evidence>
<dbReference type="EMBL" id="GEDC01017715">
    <property type="protein sequence ID" value="JAS19583.1"/>
    <property type="molecule type" value="Transcribed_RNA"/>
</dbReference>
<evidence type="ECO:0000313" key="1">
    <source>
        <dbReference type="EMBL" id="JAS09269.1"/>
    </source>
</evidence>
<evidence type="ECO:0000313" key="5">
    <source>
        <dbReference type="EMBL" id="JAS31236.1"/>
    </source>
</evidence>
<dbReference type="EMBL" id="GEDC01028029">
    <property type="protein sequence ID" value="JAS09269.1"/>
    <property type="molecule type" value="Transcribed_RNA"/>
</dbReference>
<organism evidence="2">
    <name type="scientific">Clastoptera arizonana</name>
    <name type="common">Arizona spittle bug</name>
    <dbReference type="NCBI Taxonomy" id="38151"/>
    <lineage>
        <taxon>Eukaryota</taxon>
        <taxon>Metazoa</taxon>
        <taxon>Ecdysozoa</taxon>
        <taxon>Arthropoda</taxon>
        <taxon>Hexapoda</taxon>
        <taxon>Insecta</taxon>
        <taxon>Pterygota</taxon>
        <taxon>Neoptera</taxon>
        <taxon>Paraneoptera</taxon>
        <taxon>Hemiptera</taxon>
        <taxon>Auchenorrhyncha</taxon>
        <taxon>Cercopoidea</taxon>
        <taxon>Clastopteridae</taxon>
        <taxon>Clastoptera</taxon>
    </lineage>
</organism>
<proteinExistence type="predicted"/>
<dbReference type="EMBL" id="GEDC01006062">
    <property type="protein sequence ID" value="JAS31236.1"/>
    <property type="molecule type" value="Transcribed_RNA"/>
</dbReference>
<dbReference type="EMBL" id="GEDC01014189">
    <property type="protein sequence ID" value="JAS23109.1"/>
    <property type="molecule type" value="Transcribed_RNA"/>
</dbReference>
<evidence type="ECO:0000313" key="2">
    <source>
        <dbReference type="EMBL" id="JAS18877.1"/>
    </source>
</evidence>
<gene>
    <name evidence="6" type="ORF">g.21849</name>
    <name evidence="4" type="ORF">g.21851</name>
    <name evidence="3" type="ORF">g.21853</name>
    <name evidence="1" type="ORF">g.21857</name>
    <name evidence="5" type="ORF">g.21859</name>
    <name evidence="2" type="ORF">g.21861</name>
</gene>
<name>A0A1B6CZJ8_9HEMI</name>
<reference evidence="2" key="1">
    <citation type="submission" date="2015-12" db="EMBL/GenBank/DDBJ databases">
        <title>De novo transcriptome assembly of four potential Pierce s Disease insect vectors from Arizona vineyards.</title>
        <authorList>
            <person name="Tassone E.E."/>
        </authorList>
    </citation>
    <scope>NUCLEOTIDE SEQUENCE</scope>
</reference>
<sequence>MAIMARPKEKRISDIFHRVGKTEGSVANPSIANNAQLFSPLTRVHLLNIPTEGTIVVFPFRNLSGPINHLGVKSAENTANVANIVRRTQSKLKAVTITCPMFIHIRSFTTPATYSAHYFFSCNNFKQMDVKSLILHSRTHHIG</sequence>
<feature type="non-terminal residue" evidence="2">
    <location>
        <position position="143"/>
    </location>
</feature>
<protein>
    <submittedName>
        <fullName evidence="2">Uncharacterized protein</fullName>
    </submittedName>
</protein>
<evidence type="ECO:0000313" key="3">
    <source>
        <dbReference type="EMBL" id="JAS19583.1"/>
    </source>
</evidence>
<evidence type="ECO:0000313" key="4">
    <source>
        <dbReference type="EMBL" id="JAS23109.1"/>
    </source>
</evidence>
<accession>A0A1B6CZJ8</accession>